<evidence type="ECO:0000313" key="9">
    <source>
        <dbReference type="EMBL" id="MTB96112.1"/>
    </source>
</evidence>
<sequence length="463" mass="46734">MDRAVRGGRAALGQRRPVPAGPARPELHVRVTRGAVAGALVAGLVLVPGAPARADAVDCTGTTADTPAPSSTTDPSLPFDALGIDAAHSWLAAHGTRGPGEGVRVAVVDSGIAPRAAGSGIPLARDSFGGGEVVDAHGTIVAGIIAGAPRTGRDGRELPVGIAPAAEIVDVRVYDSGEPAEGEDPVEPPNVVAGLSWVAQNAKRLGIGVVNVSLAMPEYPPLERVLRRLEAADVVVVAASGNRPQEETDFLHEEFGPEPDGEGGATTGARLGEDAGGLVWPAAYPSVVAASSTADGTGLGDASGAVLLSSDIDVAVPTFGTISYGLDGGTCGAPGYATSWAAAVVSGVVALLRSHYPDENGRQVVARLLGTASASTELPNVHTGAGVVQPLEALARPLRPRKADGSLELAASDGRAVERATAPPEELDLLAEARDQAVWWGLAGGGALLLALILRPVLARRRS</sequence>
<evidence type="ECO:0000256" key="6">
    <source>
        <dbReference type="SAM" id="MobiDB-lite"/>
    </source>
</evidence>
<dbReference type="Pfam" id="PF00082">
    <property type="entry name" value="Peptidase_S8"/>
    <property type="match status" value="1"/>
</dbReference>
<organism evidence="9 10">
    <name type="scientific">Nocardioides marmotae</name>
    <dbReference type="NCBI Taxonomy" id="2663857"/>
    <lineage>
        <taxon>Bacteria</taxon>
        <taxon>Bacillati</taxon>
        <taxon>Actinomycetota</taxon>
        <taxon>Actinomycetes</taxon>
        <taxon>Propionibacteriales</taxon>
        <taxon>Nocardioidaceae</taxon>
        <taxon>Nocardioides</taxon>
    </lineage>
</organism>
<evidence type="ECO:0000256" key="7">
    <source>
        <dbReference type="SAM" id="Phobius"/>
    </source>
</evidence>
<gene>
    <name evidence="9" type="ORF">GGQ22_13585</name>
</gene>
<comment type="caution">
    <text evidence="9">The sequence shown here is derived from an EMBL/GenBank/DDBJ whole genome shotgun (WGS) entry which is preliminary data.</text>
</comment>
<dbReference type="PROSITE" id="PS00137">
    <property type="entry name" value="SUBTILASE_HIS"/>
    <property type="match status" value="1"/>
</dbReference>
<evidence type="ECO:0000259" key="8">
    <source>
        <dbReference type="Pfam" id="PF00082"/>
    </source>
</evidence>
<keyword evidence="3 5" id="KW-0378">Hydrolase</keyword>
<dbReference type="PANTHER" id="PTHR43806">
    <property type="entry name" value="PEPTIDASE S8"/>
    <property type="match status" value="1"/>
</dbReference>
<keyword evidence="7" id="KW-0812">Transmembrane</keyword>
<name>A0A6I3JDD8_9ACTN</name>
<dbReference type="InterPro" id="IPR050131">
    <property type="entry name" value="Peptidase_S8_subtilisin-like"/>
</dbReference>
<evidence type="ECO:0000256" key="1">
    <source>
        <dbReference type="ARBA" id="ARBA00011073"/>
    </source>
</evidence>
<evidence type="ECO:0000256" key="3">
    <source>
        <dbReference type="ARBA" id="ARBA00022801"/>
    </source>
</evidence>
<dbReference type="PRINTS" id="PR00723">
    <property type="entry name" value="SUBTILISIN"/>
</dbReference>
<keyword evidence="7" id="KW-1133">Transmembrane helix</keyword>
<dbReference type="GO" id="GO:0006508">
    <property type="term" value="P:proteolysis"/>
    <property type="evidence" value="ECO:0007669"/>
    <property type="project" value="UniProtKB-KW"/>
</dbReference>
<dbReference type="PANTHER" id="PTHR43806:SF11">
    <property type="entry name" value="CEREVISIN-RELATED"/>
    <property type="match status" value="1"/>
</dbReference>
<keyword evidence="2 5" id="KW-0645">Protease</keyword>
<dbReference type="InterPro" id="IPR022398">
    <property type="entry name" value="Peptidase_S8_His-AS"/>
</dbReference>
<keyword evidence="4 5" id="KW-0720">Serine protease</keyword>
<feature type="transmembrane region" description="Helical" evidence="7">
    <location>
        <begin position="437"/>
        <end position="458"/>
    </location>
</feature>
<keyword evidence="10" id="KW-1185">Reference proteome</keyword>
<feature type="domain" description="Peptidase S8/S53" evidence="8">
    <location>
        <begin position="100"/>
        <end position="379"/>
    </location>
</feature>
<evidence type="ECO:0000313" key="10">
    <source>
        <dbReference type="Proteomes" id="UP000433406"/>
    </source>
</evidence>
<feature type="active site" description="Charge relay system" evidence="5">
    <location>
        <position position="339"/>
    </location>
</feature>
<dbReference type="GO" id="GO:0004252">
    <property type="term" value="F:serine-type endopeptidase activity"/>
    <property type="evidence" value="ECO:0007669"/>
    <property type="project" value="UniProtKB-UniRule"/>
</dbReference>
<evidence type="ECO:0000256" key="4">
    <source>
        <dbReference type="ARBA" id="ARBA00022825"/>
    </source>
</evidence>
<feature type="active site" description="Charge relay system" evidence="5">
    <location>
        <position position="109"/>
    </location>
</feature>
<dbReference type="PROSITE" id="PS51892">
    <property type="entry name" value="SUBTILASE"/>
    <property type="match status" value="1"/>
</dbReference>
<proteinExistence type="inferred from homology"/>
<reference evidence="9 10" key="1">
    <citation type="submission" date="2019-10" db="EMBL/GenBank/DDBJ databases">
        <title>Nocardioides novel species isolated from the excrement of Marmot.</title>
        <authorList>
            <person name="Zhang G."/>
        </authorList>
    </citation>
    <scope>NUCLEOTIDE SEQUENCE [LARGE SCALE GENOMIC DNA]</scope>
    <source>
        <strain evidence="10">zg-579</strain>
    </source>
</reference>
<evidence type="ECO:0000256" key="5">
    <source>
        <dbReference type="PROSITE-ProRule" id="PRU01240"/>
    </source>
</evidence>
<dbReference type="SUPFAM" id="SSF52743">
    <property type="entry name" value="Subtilisin-like"/>
    <property type="match status" value="1"/>
</dbReference>
<dbReference type="InterPro" id="IPR015500">
    <property type="entry name" value="Peptidase_S8_subtilisin-rel"/>
</dbReference>
<evidence type="ECO:0000256" key="2">
    <source>
        <dbReference type="ARBA" id="ARBA00022670"/>
    </source>
</evidence>
<dbReference type="Gene3D" id="3.40.50.200">
    <property type="entry name" value="Peptidase S8/S53 domain"/>
    <property type="match status" value="1"/>
</dbReference>
<protein>
    <submittedName>
        <fullName evidence="9">S8 family serine peptidase</fullName>
    </submittedName>
</protein>
<dbReference type="AlphaFoldDB" id="A0A6I3JDD8"/>
<feature type="active site" description="Charge relay system" evidence="5">
    <location>
        <position position="137"/>
    </location>
</feature>
<dbReference type="InterPro" id="IPR000209">
    <property type="entry name" value="Peptidase_S8/S53_dom"/>
</dbReference>
<dbReference type="EMBL" id="WLCI01000015">
    <property type="protein sequence ID" value="MTB96112.1"/>
    <property type="molecule type" value="Genomic_DNA"/>
</dbReference>
<dbReference type="Proteomes" id="UP000433406">
    <property type="component" value="Unassembled WGS sequence"/>
</dbReference>
<keyword evidence="7" id="KW-0472">Membrane</keyword>
<dbReference type="InterPro" id="IPR036852">
    <property type="entry name" value="Peptidase_S8/S53_dom_sf"/>
</dbReference>
<feature type="region of interest" description="Disordered" evidence="6">
    <location>
        <begin position="1"/>
        <end position="23"/>
    </location>
</feature>
<comment type="similarity">
    <text evidence="1 5">Belongs to the peptidase S8 family.</text>
</comment>
<accession>A0A6I3JDD8</accession>